<protein>
    <submittedName>
        <fullName evidence="2">Uncharacterized protein</fullName>
    </submittedName>
</protein>
<evidence type="ECO:0000313" key="2">
    <source>
        <dbReference type="EMBL" id="TDG41499.1"/>
    </source>
</evidence>
<evidence type="ECO:0000313" key="3">
    <source>
        <dbReference type="Proteomes" id="UP000295192"/>
    </source>
</evidence>
<evidence type="ECO:0000256" key="1">
    <source>
        <dbReference type="SAM" id="MobiDB-lite"/>
    </source>
</evidence>
<feature type="compositionally biased region" description="Acidic residues" evidence="1">
    <location>
        <begin position="46"/>
        <end position="56"/>
    </location>
</feature>
<dbReference type="EMBL" id="LSRL02000342">
    <property type="protein sequence ID" value="TDG41499.1"/>
    <property type="molecule type" value="Genomic_DNA"/>
</dbReference>
<sequence>MSGRQAVQAVVGNRGWGVTTAKTLKLWPGNVLDFCGSLEARAKEATDDDDDDDDDGGGGGGDGGNDGRDSSGSSDSDEATDNASQVFEYFVYV</sequence>
<comment type="caution">
    <text evidence="2">The sequence shown here is derived from an EMBL/GenBank/DDBJ whole genome shotgun (WGS) entry which is preliminary data.</text>
</comment>
<feature type="region of interest" description="Disordered" evidence="1">
    <location>
        <begin position="42"/>
        <end position="83"/>
    </location>
</feature>
<keyword evidence="3" id="KW-1185">Reference proteome</keyword>
<accession>A0A484AY21</accession>
<proteinExistence type="predicted"/>
<gene>
    <name evidence="2" type="ORF">AWZ03_012076</name>
</gene>
<dbReference type="AlphaFoldDB" id="A0A484AY21"/>
<name>A0A484AY21_DRONA</name>
<reference evidence="2 3" key="1">
    <citation type="journal article" date="2019" name="J. Hered.">
        <title>An Improved Genome Assembly for Drosophila navojoa, the Basal Species in the mojavensis Cluster.</title>
        <authorList>
            <person name="Vanderlinde T."/>
            <person name="Dupim E.G."/>
            <person name="Nazario-Yepiz N.O."/>
            <person name="Carvalho A.B."/>
        </authorList>
    </citation>
    <scope>NUCLEOTIDE SEQUENCE [LARGE SCALE GENOMIC DNA]</scope>
    <source>
        <strain evidence="2">Navoj_Jal97</strain>
        <tissue evidence="2">Whole organism</tissue>
    </source>
</reference>
<organism evidence="2 3">
    <name type="scientific">Drosophila navojoa</name>
    <name type="common">Fruit fly</name>
    <dbReference type="NCBI Taxonomy" id="7232"/>
    <lineage>
        <taxon>Eukaryota</taxon>
        <taxon>Metazoa</taxon>
        <taxon>Ecdysozoa</taxon>
        <taxon>Arthropoda</taxon>
        <taxon>Hexapoda</taxon>
        <taxon>Insecta</taxon>
        <taxon>Pterygota</taxon>
        <taxon>Neoptera</taxon>
        <taxon>Endopterygota</taxon>
        <taxon>Diptera</taxon>
        <taxon>Brachycera</taxon>
        <taxon>Muscomorpha</taxon>
        <taxon>Ephydroidea</taxon>
        <taxon>Drosophilidae</taxon>
        <taxon>Drosophila</taxon>
    </lineage>
</organism>
<dbReference type="Proteomes" id="UP000295192">
    <property type="component" value="Unassembled WGS sequence"/>
</dbReference>